<evidence type="ECO:0000313" key="3">
    <source>
        <dbReference type="Proteomes" id="UP000838100"/>
    </source>
</evidence>
<proteinExistence type="predicted"/>
<dbReference type="InterPro" id="IPR016097">
    <property type="entry name" value="DUF695"/>
</dbReference>
<dbReference type="Proteomes" id="UP000838100">
    <property type="component" value="Unassembled WGS sequence"/>
</dbReference>
<reference evidence="2" key="1">
    <citation type="submission" date="2021-12" db="EMBL/GenBank/DDBJ databases">
        <authorList>
            <person name="Rodrigo-Torres L."/>
            <person name="Arahal R. D."/>
            <person name="Lucena T."/>
        </authorList>
    </citation>
    <scope>NUCLEOTIDE SEQUENCE</scope>
    <source>
        <strain evidence="2">CECT 8267</strain>
    </source>
</reference>
<protein>
    <recommendedName>
        <fullName evidence="1">DUF695 domain-containing protein</fullName>
    </recommendedName>
</protein>
<keyword evidence="3" id="KW-1185">Reference proteome</keyword>
<accession>A0ABN8EH00</accession>
<comment type="caution">
    <text evidence="2">The sequence shown here is derived from an EMBL/GenBank/DDBJ whole genome shotgun (WGS) entry which is preliminary data.</text>
</comment>
<dbReference type="RefSeq" id="WP_237443635.1">
    <property type="nucleotide sequence ID" value="NZ_CAKLPX010000001.1"/>
</dbReference>
<feature type="domain" description="DUF695" evidence="1">
    <location>
        <begin position="27"/>
        <end position="141"/>
    </location>
</feature>
<dbReference type="EMBL" id="CAKLPX010000001">
    <property type="protein sequence ID" value="CAH0990970.1"/>
    <property type="molecule type" value="Genomic_DNA"/>
</dbReference>
<sequence length="154" mass="17564">MSVSKFVVAEPIFTVVQREDENSPVYAAINTVLADFNEEQQQYFGWQLSLIMDLNTETETGLPDAAEAKEIEPFCTELDRLISADGNAVPLARISWKKTYELLFRVYNPVEADKVLQTLIEAEENPRPFTYTIDPDEQWEMAADYTKGFNTQPS</sequence>
<organism evidence="2 3">
    <name type="scientific">Sinobacterium norvegicum</name>
    <dbReference type="NCBI Taxonomy" id="1641715"/>
    <lineage>
        <taxon>Bacteria</taxon>
        <taxon>Pseudomonadati</taxon>
        <taxon>Pseudomonadota</taxon>
        <taxon>Gammaproteobacteria</taxon>
        <taxon>Cellvibrionales</taxon>
        <taxon>Spongiibacteraceae</taxon>
        <taxon>Sinobacterium</taxon>
    </lineage>
</organism>
<evidence type="ECO:0000259" key="1">
    <source>
        <dbReference type="Pfam" id="PF05117"/>
    </source>
</evidence>
<evidence type="ECO:0000313" key="2">
    <source>
        <dbReference type="EMBL" id="CAH0990970.1"/>
    </source>
</evidence>
<name>A0ABN8EH00_9GAMM</name>
<dbReference type="Pfam" id="PF05117">
    <property type="entry name" value="DUF695"/>
    <property type="match status" value="1"/>
</dbReference>
<gene>
    <name evidence="2" type="ORF">SIN8267_01071</name>
</gene>